<proteinExistence type="predicted"/>
<evidence type="ECO:0000313" key="2">
    <source>
        <dbReference type="EMBL" id="TAX72665.1"/>
    </source>
</evidence>
<organism evidence="2 4">
    <name type="scientific">Rhizobium leguminosarum</name>
    <dbReference type="NCBI Taxonomy" id="384"/>
    <lineage>
        <taxon>Bacteria</taxon>
        <taxon>Pseudomonadati</taxon>
        <taxon>Pseudomonadota</taxon>
        <taxon>Alphaproteobacteria</taxon>
        <taxon>Hyphomicrobiales</taxon>
        <taxon>Rhizobiaceae</taxon>
        <taxon>Rhizobium/Agrobacterium group</taxon>
        <taxon>Rhizobium</taxon>
    </lineage>
</organism>
<dbReference type="EMBL" id="SIPC01000001">
    <property type="protein sequence ID" value="TAX72665.1"/>
    <property type="molecule type" value="Genomic_DNA"/>
</dbReference>
<accession>A0A4Q8Y4E1</accession>
<evidence type="ECO:0000313" key="3">
    <source>
        <dbReference type="Proteomes" id="UP000292036"/>
    </source>
</evidence>
<dbReference type="Proteomes" id="UP000292036">
    <property type="component" value="Unassembled WGS sequence"/>
</dbReference>
<comment type="caution">
    <text evidence="2">The sequence shown here is derived from an EMBL/GenBank/DDBJ whole genome shotgun (WGS) entry which is preliminary data.</text>
</comment>
<evidence type="ECO:0000313" key="4">
    <source>
        <dbReference type="Proteomes" id="UP000293652"/>
    </source>
</evidence>
<name>A0A4Q8Y4E1_RHILE</name>
<evidence type="ECO:0000313" key="1">
    <source>
        <dbReference type="EMBL" id="TAW30387.1"/>
    </source>
</evidence>
<sequence>MPEVPAALASFVAVRHAAPLSKANGFFGAFCDFADRIFLDGASGRLKRIPPDILAFERVEFQPFG</sequence>
<dbReference type="RefSeq" id="WP_130668841.1">
    <property type="nucleotide sequence ID" value="NZ_JACDJD010000005.1"/>
</dbReference>
<protein>
    <submittedName>
        <fullName evidence="2">Uncharacterized protein</fullName>
    </submittedName>
</protein>
<dbReference type="AlphaFoldDB" id="A0A4Q8Y4E1"/>
<dbReference type="GeneID" id="303215161"/>
<dbReference type="EMBL" id="SIPS01000001">
    <property type="protein sequence ID" value="TAW30387.1"/>
    <property type="molecule type" value="Genomic_DNA"/>
</dbReference>
<dbReference type="Proteomes" id="UP000293652">
    <property type="component" value="Unassembled WGS sequence"/>
</dbReference>
<reference evidence="3 4" key="1">
    <citation type="submission" date="2019-02" db="EMBL/GenBank/DDBJ databases">
        <title>The genomic architecture of introgression among sibling species of bacteria.</title>
        <authorList>
            <person name="Cavassim M.I.A."/>
            <person name="Moeskjaer S."/>
            <person name="Moslemi C."/>
            <person name="Fields B."/>
            <person name="Bachmann A."/>
            <person name="Vilhjalmsson B."/>
            <person name="Schierup M.H."/>
            <person name="Young J.P.W."/>
            <person name="Andersen S.U."/>
        </authorList>
    </citation>
    <scope>NUCLEOTIDE SEQUENCE [LARGE SCALE GENOMIC DNA]</scope>
    <source>
        <strain evidence="2 4">SM145A</strain>
        <strain evidence="1 3">SM151B</strain>
    </source>
</reference>
<gene>
    <name evidence="2" type="ORF">ELI03_13370</name>
    <name evidence="1" type="ORF">ELI19_13175</name>
</gene>